<dbReference type="KEGG" id="dfa:DFA_10879"/>
<keyword evidence="2" id="KW-1185">Reference proteome</keyword>
<dbReference type="RefSeq" id="XP_004351129.1">
    <property type="nucleotide sequence ID" value="XM_004351077.1"/>
</dbReference>
<dbReference type="Proteomes" id="UP000007797">
    <property type="component" value="Unassembled WGS sequence"/>
</dbReference>
<sequence length="666" mass="75928">MSQPFTCWVELSNNKDELTFNDITNYNRLIPTIRASKQLATGDNPIHLFSDQARTIQLDPEIAVNTTLTRIYISTQPQAQAFTLGANLGNLQSEDVLEKSCFINRKKEIKLISQSFLRILSARNYSSGDLNNANRQNMPIVVSCQMWGSGKTSLGQQYLREIRRNVQLQEEIKSDWEKVVETTIVPSHANAFDTLLSLKPLYIDLRDVKVPDVTLWNLAIANAILRVLAYSRNEAYTSINHIDQLIGKHHLKEYFIHLDEIDTRPRAVGPHVGACLHLGTIFTSLSSQPTQLCPSSAYIVKRFAFNRNKIEDENIKFFTNLIYKLTLGAPRLVQACVDYLMSVKEDLSLFNEQKILESVETGFPQEIDPTYNFSQSKRELYISLCFATLFNIPIQLDRTIKKSTWDLDESTMHTSIDLIKSFNVYIKPVDSLRRTVYIQVPPLTISHIIKNNSGPKELIDTVTMFTRLWSNEIVTGMPLERVLACSIIFKSQQCAAFYGQTFDLKLLFPFLPNVFNSKTEPIKVCKFPIFRSKSIAYAPEVIKNLIQKDAKGNCKEKMAPVSAFWSIQEMAVDHTLYMCGPKSSSSDFYLTVNRTLFCFVVKNRINSAQLDKERKKAFKNSNQREVFVDHIIIIVVALIRDPSINGTPDRDGWSICQDYKTAKSTS</sequence>
<evidence type="ECO:0000313" key="1">
    <source>
        <dbReference type="EMBL" id="EGG14621.1"/>
    </source>
</evidence>
<evidence type="ECO:0000313" key="2">
    <source>
        <dbReference type="Proteomes" id="UP000007797"/>
    </source>
</evidence>
<accession>F4QBN3</accession>
<organism evidence="1 2">
    <name type="scientific">Cavenderia fasciculata</name>
    <name type="common">Slime mold</name>
    <name type="synonym">Dictyostelium fasciculatum</name>
    <dbReference type="NCBI Taxonomy" id="261658"/>
    <lineage>
        <taxon>Eukaryota</taxon>
        <taxon>Amoebozoa</taxon>
        <taxon>Evosea</taxon>
        <taxon>Eumycetozoa</taxon>
        <taxon>Dictyostelia</taxon>
        <taxon>Acytosteliales</taxon>
        <taxon>Cavenderiaceae</taxon>
        <taxon>Cavenderia</taxon>
    </lineage>
</organism>
<protein>
    <submittedName>
        <fullName evidence="1">Uncharacterized protein</fullName>
    </submittedName>
</protein>
<dbReference type="OMA" id="CPSSAYI"/>
<gene>
    <name evidence="1" type="ORF">DFA_10879</name>
</gene>
<dbReference type="AlphaFoldDB" id="F4QBN3"/>
<proteinExistence type="predicted"/>
<name>F4QBN3_CACFS</name>
<dbReference type="OrthoDB" id="23775at2759"/>
<dbReference type="GeneID" id="14866682"/>
<dbReference type="EMBL" id="GL883028">
    <property type="protein sequence ID" value="EGG14621.1"/>
    <property type="molecule type" value="Genomic_DNA"/>
</dbReference>
<reference evidence="2" key="1">
    <citation type="journal article" date="2011" name="Genome Res.">
        <title>Phylogeny-wide analysis of social amoeba genomes highlights ancient origins for complex intercellular communication.</title>
        <authorList>
            <person name="Heidel A.J."/>
            <person name="Lawal H.M."/>
            <person name="Felder M."/>
            <person name="Schilde C."/>
            <person name="Helps N.R."/>
            <person name="Tunggal B."/>
            <person name="Rivero F."/>
            <person name="John U."/>
            <person name="Schleicher M."/>
            <person name="Eichinger L."/>
            <person name="Platzer M."/>
            <person name="Noegel A.A."/>
            <person name="Schaap P."/>
            <person name="Gloeckner G."/>
        </authorList>
    </citation>
    <scope>NUCLEOTIDE SEQUENCE [LARGE SCALE GENOMIC DNA]</scope>
    <source>
        <strain evidence="2">SH3</strain>
    </source>
</reference>